<sequence length="167" mass="19157">MRLTPQMLLFWRANEIYSNWYPSVFEIDGQRFNCGEQWMMFAKARLFGDAEMAAAILAEVHPRRQKLLGRKIRGFDSVRWSDECEALVAIGLLEKFRQNPALGEALLATGERLLVEASPDDPIWGIGLEEEDPRALDPTQWQGENRLGKVLMQVRTRLQQFSGRSCS</sequence>
<dbReference type="Proteomes" id="UP000778523">
    <property type="component" value="Unassembled WGS sequence"/>
</dbReference>
<organism evidence="4 5">
    <name type="scientific">Uliginosibacterium aquaticum</name>
    <dbReference type="NCBI Taxonomy" id="2731212"/>
    <lineage>
        <taxon>Bacteria</taxon>
        <taxon>Pseudomonadati</taxon>
        <taxon>Pseudomonadota</taxon>
        <taxon>Betaproteobacteria</taxon>
        <taxon>Rhodocyclales</taxon>
        <taxon>Zoogloeaceae</taxon>
        <taxon>Uliginosibacterium</taxon>
    </lineage>
</organism>
<feature type="domain" description="NADAR" evidence="3">
    <location>
        <begin position="10"/>
        <end position="159"/>
    </location>
</feature>
<evidence type="ECO:0000313" key="5">
    <source>
        <dbReference type="Proteomes" id="UP000778523"/>
    </source>
</evidence>
<evidence type="ECO:0000313" key="4">
    <source>
        <dbReference type="EMBL" id="NSL55882.1"/>
    </source>
</evidence>
<proteinExistence type="predicted"/>
<dbReference type="RefSeq" id="WP_170022260.1">
    <property type="nucleotide sequence ID" value="NZ_JABCSC020000003.1"/>
</dbReference>
<dbReference type="Gene3D" id="1.10.357.40">
    <property type="entry name" value="YbiA-like"/>
    <property type="match status" value="1"/>
</dbReference>
<protein>
    <submittedName>
        <fullName evidence="4">NADAR family protein</fullName>
    </submittedName>
</protein>
<accession>A0ABX2IHW3</accession>
<reference evidence="4 5" key="1">
    <citation type="submission" date="2020-06" db="EMBL/GenBank/DDBJ databases">
        <title>Draft genome of Uliginosibacterium sp. IMCC34675.</title>
        <authorList>
            <person name="Song J."/>
        </authorList>
    </citation>
    <scope>NUCLEOTIDE SEQUENCE [LARGE SCALE GENOMIC DNA]</scope>
    <source>
        <strain evidence="4 5">IMCC34675</strain>
    </source>
</reference>
<dbReference type="SUPFAM" id="SSF143990">
    <property type="entry name" value="YbiA-like"/>
    <property type="match status" value="1"/>
</dbReference>
<dbReference type="InterPro" id="IPR037238">
    <property type="entry name" value="YbiA-like_sf"/>
</dbReference>
<comment type="catalytic activity">
    <reaction evidence="2">
        <text>2,5-diamino-6-hydroxy-4-(5-phosphoribosylamino)-pyrimidine + H2O = 2,5,6-triamino-4-hydroxypyrimidine + D-ribose 5-phosphate</text>
        <dbReference type="Rhea" id="RHEA:23436"/>
        <dbReference type="ChEBI" id="CHEBI:15377"/>
        <dbReference type="ChEBI" id="CHEBI:58614"/>
        <dbReference type="ChEBI" id="CHEBI:78346"/>
        <dbReference type="ChEBI" id="CHEBI:137796"/>
    </reaction>
</comment>
<dbReference type="CDD" id="cd15457">
    <property type="entry name" value="NADAR"/>
    <property type="match status" value="1"/>
</dbReference>
<evidence type="ECO:0000259" key="3">
    <source>
        <dbReference type="Pfam" id="PF08719"/>
    </source>
</evidence>
<evidence type="ECO:0000256" key="2">
    <source>
        <dbReference type="ARBA" id="ARBA00000751"/>
    </source>
</evidence>
<name>A0ABX2IHW3_9RHOO</name>
<evidence type="ECO:0000256" key="1">
    <source>
        <dbReference type="ARBA" id="ARBA00000022"/>
    </source>
</evidence>
<dbReference type="InterPro" id="IPR012816">
    <property type="entry name" value="NADAR"/>
</dbReference>
<gene>
    <name evidence="4" type="ORF">HJ583_012655</name>
</gene>
<dbReference type="Pfam" id="PF08719">
    <property type="entry name" value="NADAR"/>
    <property type="match status" value="1"/>
</dbReference>
<keyword evidence="5" id="KW-1185">Reference proteome</keyword>
<comment type="caution">
    <text evidence="4">The sequence shown here is derived from an EMBL/GenBank/DDBJ whole genome shotgun (WGS) entry which is preliminary data.</text>
</comment>
<dbReference type="NCBIfam" id="TIGR02464">
    <property type="entry name" value="ribofla_fusion"/>
    <property type="match status" value="1"/>
</dbReference>
<comment type="catalytic activity">
    <reaction evidence="1">
        <text>5-amino-6-(5-phospho-D-ribosylamino)uracil + H2O = 5,6-diaminouracil + D-ribose 5-phosphate</text>
        <dbReference type="Rhea" id="RHEA:55020"/>
        <dbReference type="ChEBI" id="CHEBI:15377"/>
        <dbReference type="ChEBI" id="CHEBI:46252"/>
        <dbReference type="ChEBI" id="CHEBI:58453"/>
        <dbReference type="ChEBI" id="CHEBI:78346"/>
    </reaction>
</comment>
<dbReference type="EMBL" id="JABCSC020000003">
    <property type="protein sequence ID" value="NSL55882.1"/>
    <property type="molecule type" value="Genomic_DNA"/>
</dbReference>